<protein>
    <submittedName>
        <fullName evidence="1">Uncharacterized protein</fullName>
    </submittedName>
</protein>
<sequence>MHDLYKIDWLAIGENAPSLWWPSGVDRHSQRDQIEAVVGGNLGRYFRAGYLARLFAILLRHCATGLTPDFLRQRVSVKMDAAP</sequence>
<evidence type="ECO:0000313" key="2">
    <source>
        <dbReference type="Proteomes" id="UP001287059"/>
    </source>
</evidence>
<reference evidence="1 2" key="1">
    <citation type="submission" date="2023-08" db="EMBL/GenBank/DDBJ databases">
        <title>Implementing the SeqCode for naming new Mesorhizobium species isolated from Vachellia karroo root nodules.</title>
        <authorList>
            <person name="Van Lill M."/>
        </authorList>
    </citation>
    <scope>NUCLEOTIDE SEQUENCE [LARGE SCALE GENOMIC DNA]</scope>
    <source>
        <strain evidence="1 2">VK24D</strain>
    </source>
</reference>
<name>A0ABU4Y399_9HYPH</name>
<organism evidence="1 2">
    <name type="scientific">Mesorhizobium album</name>
    <dbReference type="NCBI Taxonomy" id="3072314"/>
    <lineage>
        <taxon>Bacteria</taxon>
        <taxon>Pseudomonadati</taxon>
        <taxon>Pseudomonadota</taxon>
        <taxon>Alphaproteobacteria</taxon>
        <taxon>Hyphomicrobiales</taxon>
        <taxon>Phyllobacteriaceae</taxon>
        <taxon>Mesorhizobium</taxon>
    </lineage>
</organism>
<dbReference type="RefSeq" id="WP_320288894.1">
    <property type="nucleotide sequence ID" value="NZ_JAVIIW010000022.1"/>
</dbReference>
<proteinExistence type="predicted"/>
<accession>A0ABU4Y399</accession>
<keyword evidence="2" id="KW-1185">Reference proteome</keyword>
<dbReference type="Proteomes" id="UP001287059">
    <property type="component" value="Unassembled WGS sequence"/>
</dbReference>
<evidence type="ECO:0000313" key="1">
    <source>
        <dbReference type="EMBL" id="MDX8480575.1"/>
    </source>
</evidence>
<gene>
    <name evidence="1" type="ORF">RFN28_19210</name>
</gene>
<dbReference type="EMBL" id="JAVIIW010000022">
    <property type="protein sequence ID" value="MDX8480575.1"/>
    <property type="molecule type" value="Genomic_DNA"/>
</dbReference>
<comment type="caution">
    <text evidence="1">The sequence shown here is derived from an EMBL/GenBank/DDBJ whole genome shotgun (WGS) entry which is preliminary data.</text>
</comment>